<evidence type="ECO:0000313" key="1">
    <source>
        <dbReference type="EMBL" id="BDU00164.1"/>
    </source>
</evidence>
<organism evidence="1 2">
    <name type="scientific">Nocardia sputorum</name>
    <dbReference type="NCBI Taxonomy" id="2984338"/>
    <lineage>
        <taxon>Bacteria</taxon>
        <taxon>Bacillati</taxon>
        <taxon>Actinomycetota</taxon>
        <taxon>Actinomycetes</taxon>
        <taxon>Mycobacteriales</taxon>
        <taxon>Nocardiaceae</taxon>
        <taxon>Nocardia</taxon>
    </lineage>
</organism>
<evidence type="ECO:0008006" key="3">
    <source>
        <dbReference type="Google" id="ProtNLM"/>
    </source>
</evidence>
<protein>
    <recommendedName>
        <fullName evidence="3">DUF2797 domain-containing protein</fullName>
    </recommendedName>
</protein>
<dbReference type="RefSeq" id="WP_281880404.1">
    <property type="nucleotide sequence ID" value="NZ_AP026978.1"/>
</dbReference>
<dbReference type="EMBL" id="AP026978">
    <property type="protein sequence ID" value="BDU00164.1"/>
    <property type="molecule type" value="Genomic_DNA"/>
</dbReference>
<evidence type="ECO:0000313" key="2">
    <source>
        <dbReference type="Proteomes" id="UP001317870"/>
    </source>
</evidence>
<sequence>MTTTDTLLYGGTRWDERGRWCYELIRADGTTERVPGPGARLAFRVRDVARYCLGYNEFGSFPGRRACPDSVRVASGRQCPQCRAREGWTAVHTHRGPISALPEQIRDYVSQPHHLYIAYFGDGLAKVGTASAVRRHRRLYEQGALAARFVADSPDGLHVRELERVVSAQAGFRQAVGSAAKTRILTKPMAPWAAVEAAVAAAAAEAIAVLPAGTARTDTAWSGGSEFYRIVAQRGRYATVVDFGGAGLGEYVLDAVTAHGHTIACRHGSETGELLLVNDAQLIGRRVELDDSITVAPVAAQTSLF</sequence>
<proteinExistence type="predicted"/>
<keyword evidence="2" id="KW-1185">Reference proteome</keyword>
<gene>
    <name evidence="1" type="ORF">IFM12276_31920</name>
</gene>
<name>A0ABM8CYR9_9NOCA</name>
<reference evidence="1 2" key="1">
    <citation type="submission" date="2022-11" db="EMBL/GenBank/DDBJ databases">
        <title>Genome Sequencing of Nocardia sp. ON39_IFM12276 and assembly.</title>
        <authorList>
            <person name="Shimojima M."/>
            <person name="Toyokawa M."/>
            <person name="Uesaka K."/>
        </authorList>
    </citation>
    <scope>NUCLEOTIDE SEQUENCE [LARGE SCALE GENOMIC DNA]</scope>
    <source>
        <strain evidence="1 2">IFM 12276</strain>
    </source>
</reference>
<accession>A0ABM8CYR9</accession>
<dbReference type="Proteomes" id="UP001317870">
    <property type="component" value="Chromosome"/>
</dbReference>